<protein>
    <submittedName>
        <fullName evidence="3">Uncharacterized protein</fullName>
    </submittedName>
</protein>
<keyword evidence="1" id="KW-0175">Coiled coil</keyword>
<dbReference type="Proteomes" id="UP000249757">
    <property type="component" value="Unassembled WGS sequence"/>
</dbReference>
<sequence length="210" mass="24117">MAIGQVHLEQEKATLAKAEAHLHQSKAKVATKELEAVKEQVKHHKEALEKLVKEESRIAATINIQNNIQTQTNIYINSLRIEHSERQDQDVRRHTPVPAPQEPAPTIPHYPNYVTSGRQTATSVARPSLPRYRKQCKFGMQCGWDAYGFVHPEQEIFYKDDIQILKYSNWAKARQRQPAQAYLYTIATTEREQGLDTDAFEMSFHGIQVL</sequence>
<evidence type="ECO:0000256" key="1">
    <source>
        <dbReference type="SAM" id="Coils"/>
    </source>
</evidence>
<dbReference type="AlphaFoldDB" id="A0A2W1D1S4"/>
<evidence type="ECO:0000256" key="2">
    <source>
        <dbReference type="SAM" id="MobiDB-lite"/>
    </source>
</evidence>
<name>A0A2W1D1S4_9PLEO</name>
<dbReference type="EMBL" id="NRDI02000020">
    <property type="protein sequence ID" value="KAI1509512.1"/>
    <property type="molecule type" value="Genomic_DNA"/>
</dbReference>
<feature type="compositionally biased region" description="Pro residues" evidence="2">
    <location>
        <begin position="97"/>
        <end position="108"/>
    </location>
</feature>
<evidence type="ECO:0000313" key="3">
    <source>
        <dbReference type="EMBL" id="KAI1509512.1"/>
    </source>
</evidence>
<organism evidence="3 4">
    <name type="scientific">Pyrenophora tritici-repentis</name>
    <dbReference type="NCBI Taxonomy" id="45151"/>
    <lineage>
        <taxon>Eukaryota</taxon>
        <taxon>Fungi</taxon>
        <taxon>Dikarya</taxon>
        <taxon>Ascomycota</taxon>
        <taxon>Pezizomycotina</taxon>
        <taxon>Dothideomycetes</taxon>
        <taxon>Pleosporomycetidae</taxon>
        <taxon>Pleosporales</taxon>
        <taxon>Pleosporineae</taxon>
        <taxon>Pleosporaceae</taxon>
        <taxon>Pyrenophora</taxon>
    </lineage>
</organism>
<gene>
    <name evidence="3" type="ORF">Ptr86124_011592</name>
</gene>
<feature type="coiled-coil region" evidence="1">
    <location>
        <begin position="8"/>
        <end position="54"/>
    </location>
</feature>
<evidence type="ECO:0000313" key="4">
    <source>
        <dbReference type="Proteomes" id="UP000249757"/>
    </source>
</evidence>
<proteinExistence type="predicted"/>
<comment type="caution">
    <text evidence="3">The sequence shown here is derived from an EMBL/GenBank/DDBJ whole genome shotgun (WGS) entry which is preliminary data.</text>
</comment>
<accession>A0A2W1D1S4</accession>
<reference evidence="4" key="1">
    <citation type="journal article" date="2022" name="Microb. Genom.">
        <title>A global pangenome for the wheat fungal pathogen Pyrenophora tritici-repentis and prediction of effector protein structural homology.</title>
        <authorList>
            <person name="Moolhuijzen P.M."/>
            <person name="See P.T."/>
            <person name="Shi G."/>
            <person name="Powell H.R."/>
            <person name="Cockram J."/>
            <person name="Jorgensen L.N."/>
            <person name="Benslimane H."/>
            <person name="Strelkov S.E."/>
            <person name="Turner J."/>
            <person name="Liu Z."/>
            <person name="Moffat C.S."/>
        </authorList>
    </citation>
    <scope>NUCLEOTIDE SEQUENCE [LARGE SCALE GENOMIC DNA]</scope>
</reference>
<feature type="region of interest" description="Disordered" evidence="2">
    <location>
        <begin position="85"/>
        <end position="113"/>
    </location>
</feature>
<keyword evidence="4" id="KW-1185">Reference proteome</keyword>